<feature type="transmembrane region" description="Helical" evidence="14">
    <location>
        <begin position="41"/>
        <end position="65"/>
    </location>
</feature>
<evidence type="ECO:0000256" key="7">
    <source>
        <dbReference type="ARBA" id="ARBA00022692"/>
    </source>
</evidence>
<evidence type="ECO:0000256" key="6">
    <source>
        <dbReference type="ARBA" id="ARBA00022683"/>
    </source>
</evidence>
<evidence type="ECO:0000256" key="3">
    <source>
        <dbReference type="ARBA" id="ARBA00022448"/>
    </source>
</evidence>
<feature type="transmembrane region" description="Helical" evidence="14">
    <location>
        <begin position="144"/>
        <end position="168"/>
    </location>
</feature>
<evidence type="ECO:0000256" key="12">
    <source>
        <dbReference type="ARBA" id="ARBA00039702"/>
    </source>
</evidence>
<evidence type="ECO:0000256" key="5">
    <source>
        <dbReference type="ARBA" id="ARBA00022597"/>
    </source>
</evidence>
<dbReference type="GO" id="GO:0009401">
    <property type="term" value="P:phosphoenolpyruvate-dependent sugar phosphotransferase system"/>
    <property type="evidence" value="ECO:0007669"/>
    <property type="project" value="UniProtKB-KW"/>
</dbReference>
<gene>
    <name evidence="15" type="ORF">SAMN02746064_00860</name>
</gene>
<evidence type="ECO:0000313" key="16">
    <source>
        <dbReference type="Proteomes" id="UP000184251"/>
    </source>
</evidence>
<keyword evidence="16" id="KW-1185">Reference proteome</keyword>
<dbReference type="NCBIfam" id="NF006920">
    <property type="entry name" value="PRK09410.1-2"/>
    <property type="match status" value="1"/>
</dbReference>
<keyword evidence="8 14" id="KW-1133">Transmembrane helix</keyword>
<protein>
    <recommendedName>
        <fullName evidence="12">Ascorbate-specific PTS system EIIC component</fullName>
    </recommendedName>
    <alternativeName>
        <fullName evidence="13">Ascorbate-specific permease IIC component UlaA</fullName>
    </alternativeName>
</protein>
<sequence>MNIISYIATQILGEPAILLGAIALVGLLVQKKDFSDIIGGTMKTIIGFMILGLGAGHIVGILSPIGGMLEASLGITGIVPNDEAIASVALLEYGASGALVMVTGFCVNVIVARLTKFKYIYVTGHHLLYIALLVTVMLELYTPLSGMALVLLGGLIVGIYCPLIIALVQPYMDKITNNAGIAYAHSTNIGCFIGAFLGKFVGDPEDSTEKIKLPKWAMFFRDTTLATGSTMVIVFIVVAFIAGGDIASNYTGTQDRIMWSIMQGLQFGAGITVLLAGVRMIIAEIVPAFKGISEKIVPDAKPGLDCPVVMPYAPNAWLLGFLISFPLGLVFTLLMAGPLAFKYVVIAGVVPHFFASGPAAVFGNVTGGKRGAILSAIISSVMISFTIALLIPLTGEVLISSGTSWGEMDYGILGLIVGYLSKAITGM</sequence>
<feature type="transmembrane region" description="Helical" evidence="14">
    <location>
        <begin position="317"/>
        <end position="336"/>
    </location>
</feature>
<keyword evidence="9 14" id="KW-0472">Membrane</keyword>
<evidence type="ECO:0000256" key="8">
    <source>
        <dbReference type="ARBA" id="ARBA00022989"/>
    </source>
</evidence>
<evidence type="ECO:0000256" key="11">
    <source>
        <dbReference type="ARBA" id="ARBA00038218"/>
    </source>
</evidence>
<name>A0A1M4UYI8_9FIRM</name>
<dbReference type="Pfam" id="PF03611">
    <property type="entry name" value="EIIC-GAT"/>
    <property type="match status" value="1"/>
</dbReference>
<keyword evidence="5" id="KW-0762">Sugar transport</keyword>
<dbReference type="InterPro" id="IPR051562">
    <property type="entry name" value="Ascorbate-PTS_EIIC"/>
</dbReference>
<feature type="transmembrane region" description="Helical" evidence="14">
    <location>
        <begin position="6"/>
        <end position="29"/>
    </location>
</feature>
<evidence type="ECO:0000256" key="9">
    <source>
        <dbReference type="ARBA" id="ARBA00023136"/>
    </source>
</evidence>
<dbReference type="OrthoDB" id="9796178at2"/>
<comment type="subcellular location">
    <subcellularLocation>
        <location evidence="1">Cell membrane</location>
        <topology evidence="1">Multi-pass membrane protein</topology>
    </subcellularLocation>
</comment>
<comment type="function">
    <text evidence="10">The phosphoenolpyruvate-dependent sugar phosphotransferase system (sugar PTS), a major carbohydrate active transport system, catalyzes the phosphorylation of incoming sugar substrates concomitantly with their translocation across the cell membrane. The enzyme II UlaABC PTS system is involved in ascorbate transport.</text>
</comment>
<dbReference type="PANTHER" id="PTHR33843">
    <property type="entry name" value="ASCORBATE-SPECIFIC PTS SYSTEM EIIC COMPONENT"/>
    <property type="match status" value="1"/>
</dbReference>
<keyword evidence="7 14" id="KW-0812">Transmembrane</keyword>
<evidence type="ECO:0000256" key="1">
    <source>
        <dbReference type="ARBA" id="ARBA00004651"/>
    </source>
</evidence>
<dbReference type="PANTHER" id="PTHR33843:SF4">
    <property type="entry name" value="ASCORBATE-SPECIFIC PTS SYSTEM EIIC COMPONENT"/>
    <property type="match status" value="1"/>
</dbReference>
<dbReference type="Proteomes" id="UP000184251">
    <property type="component" value="Unassembled WGS sequence"/>
</dbReference>
<feature type="transmembrane region" description="Helical" evidence="14">
    <location>
        <begin position="371"/>
        <end position="391"/>
    </location>
</feature>
<feature type="transmembrane region" description="Helical" evidence="14">
    <location>
        <begin position="343"/>
        <end position="365"/>
    </location>
</feature>
<dbReference type="GO" id="GO:0005886">
    <property type="term" value="C:plasma membrane"/>
    <property type="evidence" value="ECO:0007669"/>
    <property type="project" value="UniProtKB-SubCell"/>
</dbReference>
<dbReference type="EMBL" id="FQTU01000004">
    <property type="protein sequence ID" value="SHE61728.1"/>
    <property type="molecule type" value="Genomic_DNA"/>
</dbReference>
<evidence type="ECO:0000256" key="2">
    <source>
        <dbReference type="ARBA" id="ARBA00011738"/>
    </source>
</evidence>
<feature type="transmembrane region" description="Helical" evidence="14">
    <location>
        <begin position="85"/>
        <end position="112"/>
    </location>
</feature>
<evidence type="ECO:0000256" key="14">
    <source>
        <dbReference type="SAM" id="Phobius"/>
    </source>
</evidence>
<reference evidence="15 16" key="1">
    <citation type="submission" date="2016-11" db="EMBL/GenBank/DDBJ databases">
        <authorList>
            <person name="Jaros S."/>
            <person name="Januszkiewicz K."/>
            <person name="Wedrychowicz H."/>
        </authorList>
    </citation>
    <scope>NUCLEOTIDE SEQUENCE [LARGE SCALE GENOMIC DNA]</scope>
    <source>
        <strain evidence="15 16">DSM 14828</strain>
    </source>
</reference>
<accession>A0A1M4UYI8</accession>
<keyword evidence="3" id="KW-0813">Transport</keyword>
<evidence type="ECO:0000256" key="13">
    <source>
        <dbReference type="ARBA" id="ARBA00042859"/>
    </source>
</evidence>
<dbReference type="RefSeq" id="WP_073269847.1">
    <property type="nucleotide sequence ID" value="NZ_FQTU01000004.1"/>
</dbReference>
<evidence type="ECO:0000313" key="15">
    <source>
        <dbReference type="EMBL" id="SHE61728.1"/>
    </source>
</evidence>
<dbReference type="NCBIfam" id="NF009553">
    <property type="entry name" value="PRK12997.1-5"/>
    <property type="match status" value="1"/>
</dbReference>
<feature type="transmembrane region" description="Helical" evidence="14">
    <location>
        <begin position="218"/>
        <end position="243"/>
    </location>
</feature>
<dbReference type="AlphaFoldDB" id="A0A1M4UYI8"/>
<evidence type="ECO:0000256" key="10">
    <source>
        <dbReference type="ARBA" id="ARBA00037387"/>
    </source>
</evidence>
<comment type="subunit">
    <text evidence="2">Homodimer.</text>
</comment>
<keyword evidence="6" id="KW-0598">Phosphotransferase system</keyword>
<organism evidence="15 16">
    <name type="scientific">Alkalibacter saccharofermentans DSM 14828</name>
    <dbReference type="NCBI Taxonomy" id="1120975"/>
    <lineage>
        <taxon>Bacteria</taxon>
        <taxon>Bacillati</taxon>
        <taxon>Bacillota</taxon>
        <taxon>Clostridia</taxon>
        <taxon>Eubacteriales</taxon>
        <taxon>Eubacteriaceae</taxon>
        <taxon>Alkalibacter</taxon>
    </lineage>
</organism>
<evidence type="ECO:0000256" key="4">
    <source>
        <dbReference type="ARBA" id="ARBA00022475"/>
    </source>
</evidence>
<keyword evidence="4" id="KW-1003">Cell membrane</keyword>
<feature type="transmembrane region" description="Helical" evidence="14">
    <location>
        <begin position="119"/>
        <end position="138"/>
    </location>
</feature>
<dbReference type="STRING" id="1120975.SAMN02746064_00860"/>
<comment type="similarity">
    <text evidence="11">Belongs to the UlaA family.</text>
</comment>
<feature type="transmembrane region" description="Helical" evidence="14">
    <location>
        <begin position="264"/>
        <end position="282"/>
    </location>
</feature>
<dbReference type="InterPro" id="IPR004703">
    <property type="entry name" value="PTS_sugar-sp_permease"/>
</dbReference>
<proteinExistence type="inferred from homology"/>